<accession>A0ABU9DNJ9</accession>
<protein>
    <submittedName>
        <fullName evidence="3">PucR family transcriptional regulator ligand-binding domain-containing protein</fullName>
    </submittedName>
</protein>
<evidence type="ECO:0000313" key="4">
    <source>
        <dbReference type="Proteomes" id="UP001469365"/>
    </source>
</evidence>
<dbReference type="Proteomes" id="UP001469365">
    <property type="component" value="Unassembled WGS sequence"/>
</dbReference>
<name>A0ABU9DNJ9_9BACL</name>
<evidence type="ECO:0000313" key="3">
    <source>
        <dbReference type="EMBL" id="MEK8130446.1"/>
    </source>
</evidence>
<dbReference type="InterPro" id="IPR051448">
    <property type="entry name" value="CdaR-like_regulators"/>
</dbReference>
<dbReference type="Pfam" id="PF13556">
    <property type="entry name" value="HTH_30"/>
    <property type="match status" value="1"/>
</dbReference>
<evidence type="ECO:0000259" key="1">
    <source>
        <dbReference type="Pfam" id="PF07905"/>
    </source>
</evidence>
<dbReference type="InterPro" id="IPR012914">
    <property type="entry name" value="PucR_dom"/>
</dbReference>
<feature type="domain" description="PucR C-terminal helix-turn-helix" evidence="2">
    <location>
        <begin position="464"/>
        <end position="520"/>
    </location>
</feature>
<dbReference type="InterPro" id="IPR025736">
    <property type="entry name" value="PucR_C-HTH_dom"/>
</dbReference>
<gene>
    <name evidence="3" type="ORF">WMW72_21290</name>
</gene>
<evidence type="ECO:0000259" key="2">
    <source>
        <dbReference type="Pfam" id="PF13556"/>
    </source>
</evidence>
<comment type="caution">
    <text evidence="3">The sequence shown here is derived from an EMBL/GenBank/DDBJ whole genome shotgun (WGS) entry which is preliminary data.</text>
</comment>
<feature type="domain" description="Purine catabolism PurC-like" evidence="1">
    <location>
        <begin position="14"/>
        <end position="120"/>
    </location>
</feature>
<sequence length="531" mass="60519">MYLTVEDALTIYPLSEGKLTAGHSGLNRIVKSVNVMDAPDITDWVREGDILFTSAFLIKDNPAEGVRLLQKLAQRGAAGIGIKLGRYWLSVPEDMLVEADRLGFPLIELPFPFTFSDQMKGLFNAELQRNTQMLHGVLSKQKELVRFALKPDDPHTMFKRISTILGFPLAVVGLRRQTLFSSLAPADLELVSKRPLKPTLQWIRTNTDRLLCIPLHNHKARSEAVGFAIFQTPRSAFLKEEEGLFHQAAEIIAHHLHTLEREHMEQSTQSEFASLLKNYLKQKNSIDTLLECATRLGIPFGHDPYTCALISLSDTEEANKVHFFRMILQECQYNPLLESISKLCFYIDGAILFIIPATALISDKKPVNLMNRVFADITKEAGSILRITLSRSMYKPEQLENAYRECVDARETAEHLQIENHVIEFESVEMAYMFKSVPAEKMIHFIDMTLASIFNKSPESAQDLIHTLELYIENNGQINEIAKQLFVHRNTMAYRLEKKSELLQIDLKSYSDLFKIKLVLLFKQALNNKQP</sequence>
<organism evidence="3 4">
    <name type="scientific">Paenibacillus filicis</name>
    <dbReference type="NCBI Taxonomy" id="669464"/>
    <lineage>
        <taxon>Bacteria</taxon>
        <taxon>Bacillati</taxon>
        <taxon>Bacillota</taxon>
        <taxon>Bacilli</taxon>
        <taxon>Bacillales</taxon>
        <taxon>Paenibacillaceae</taxon>
        <taxon>Paenibacillus</taxon>
    </lineage>
</organism>
<dbReference type="InterPro" id="IPR042070">
    <property type="entry name" value="PucR_C-HTH_sf"/>
</dbReference>
<reference evidence="3 4" key="1">
    <citation type="submission" date="2024-04" db="EMBL/GenBank/DDBJ databases">
        <title>draft genome sequnece of Paenibacillus filicis.</title>
        <authorList>
            <person name="Kim D.-U."/>
        </authorList>
    </citation>
    <scope>NUCLEOTIDE SEQUENCE [LARGE SCALE GENOMIC DNA]</scope>
    <source>
        <strain evidence="3 4">KACC14197</strain>
    </source>
</reference>
<dbReference type="Pfam" id="PF07905">
    <property type="entry name" value="PucR"/>
    <property type="match status" value="1"/>
</dbReference>
<dbReference type="Gene3D" id="1.10.10.2840">
    <property type="entry name" value="PucR C-terminal helix-turn-helix domain"/>
    <property type="match status" value="1"/>
</dbReference>
<keyword evidence="4" id="KW-1185">Reference proteome</keyword>
<dbReference type="EMBL" id="JBBPCC010000015">
    <property type="protein sequence ID" value="MEK8130446.1"/>
    <property type="molecule type" value="Genomic_DNA"/>
</dbReference>
<proteinExistence type="predicted"/>
<dbReference type="PANTHER" id="PTHR33744">
    <property type="entry name" value="CARBOHYDRATE DIACID REGULATOR"/>
    <property type="match status" value="1"/>
</dbReference>